<protein>
    <recommendedName>
        <fullName evidence="4">CC domain-containing protein</fullName>
    </recommendedName>
</protein>
<evidence type="ECO:0008006" key="4">
    <source>
        <dbReference type="Google" id="ProtNLM"/>
    </source>
</evidence>
<dbReference type="Proteomes" id="UP000053660">
    <property type="component" value="Unassembled WGS sequence"/>
</dbReference>
<evidence type="ECO:0000256" key="1">
    <source>
        <dbReference type="SAM" id="SignalP"/>
    </source>
</evidence>
<dbReference type="EMBL" id="KN550395">
    <property type="protein sequence ID" value="KHJ94270.1"/>
    <property type="molecule type" value="Genomic_DNA"/>
</dbReference>
<dbReference type="AlphaFoldDB" id="A0A0B1TFU5"/>
<feature type="chain" id="PRO_5002083262" description="CC domain-containing protein" evidence="1">
    <location>
        <begin position="18"/>
        <end position="267"/>
    </location>
</feature>
<evidence type="ECO:0000313" key="2">
    <source>
        <dbReference type="EMBL" id="KHJ94270.1"/>
    </source>
</evidence>
<keyword evidence="1" id="KW-0732">Signal</keyword>
<evidence type="ECO:0000313" key="3">
    <source>
        <dbReference type="Proteomes" id="UP000053660"/>
    </source>
</evidence>
<accession>A0A0B1TFU5</accession>
<reference evidence="2 3" key="1">
    <citation type="submission" date="2014-03" db="EMBL/GenBank/DDBJ databases">
        <title>Draft genome of the hookworm Oesophagostomum dentatum.</title>
        <authorList>
            <person name="Mitreva M."/>
        </authorList>
    </citation>
    <scope>NUCLEOTIDE SEQUENCE [LARGE SCALE GENOMIC DNA]</scope>
    <source>
        <strain evidence="2 3">OD-Hann</strain>
    </source>
</reference>
<proteinExistence type="predicted"/>
<sequence length="267" mass="27306">MKLQIVALLSTLCSLGAKEITRSKRQVQAYYMCGGYGNGYISNTGCGNYNGCGSNCGGSTAVIIPNSFYSPASNCQTSCSSINCNQYSGQYINGQYVATLIGNNQYSPCASSCCSSGWNNWNSGFPMWGNSMVISGNGYNPYTTNSDYMFGNGVQGINTNPLTQAGPGPVVISTNVQRMPSVASAFTGTFSNGVLLCGGTEPSGGSCAGNGQCPTGHSCMAGNVCCRCAVGASSGTCPSGSDLECPIGYACSPTLSCCPSQGTGHPH</sequence>
<name>A0A0B1TFU5_OESDE</name>
<feature type="signal peptide" evidence="1">
    <location>
        <begin position="1"/>
        <end position="17"/>
    </location>
</feature>
<dbReference type="OrthoDB" id="5861392at2759"/>
<organism evidence="2 3">
    <name type="scientific">Oesophagostomum dentatum</name>
    <name type="common">Nodular worm</name>
    <dbReference type="NCBI Taxonomy" id="61180"/>
    <lineage>
        <taxon>Eukaryota</taxon>
        <taxon>Metazoa</taxon>
        <taxon>Ecdysozoa</taxon>
        <taxon>Nematoda</taxon>
        <taxon>Chromadorea</taxon>
        <taxon>Rhabditida</taxon>
        <taxon>Rhabditina</taxon>
        <taxon>Rhabditomorpha</taxon>
        <taxon>Strongyloidea</taxon>
        <taxon>Strongylidae</taxon>
        <taxon>Oesophagostomum</taxon>
    </lineage>
</organism>
<keyword evidence="3" id="KW-1185">Reference proteome</keyword>
<gene>
    <name evidence="2" type="ORF">OESDEN_05798</name>
</gene>